<dbReference type="RefSeq" id="WP_273670887.1">
    <property type="nucleotide sequence ID" value="NZ_JAQQXR010000004.1"/>
</dbReference>
<dbReference type="SUPFAM" id="SSF53850">
    <property type="entry name" value="Periplasmic binding protein-like II"/>
    <property type="match status" value="1"/>
</dbReference>
<evidence type="ECO:0008006" key="4">
    <source>
        <dbReference type="Google" id="ProtNLM"/>
    </source>
</evidence>
<sequence>MKILVSACLLLCPLVALAEDPMVLCIEDQAAAPFTFPNKDGSMQVLLKMAAKEAALPVTFTISPWKRCIETTRAGSMNGIVNAGNTPFHAGYAVFPTLPTGKPNTGQSLASMTVMAYRMKGSASAWDGSKFANVSKPVLMPAGFATISDQLKALNTPFDDNTKEPLRNLYKMVAGQGEIVLGFETEMNALIASHKDIADKVEMLPAKFMTTDFYVAFSKPYYASHKSQVEALWTAIAKVKKSKEYQDAVKDIK</sequence>
<name>A0ABT5JZP7_9BURK</name>
<gene>
    <name evidence="2" type="ORF">OIK44_11475</name>
</gene>
<keyword evidence="3" id="KW-1185">Reference proteome</keyword>
<organism evidence="2 3">
    <name type="scientific">Janthinobacterium fluminis</name>
    <dbReference type="NCBI Taxonomy" id="2987524"/>
    <lineage>
        <taxon>Bacteria</taxon>
        <taxon>Pseudomonadati</taxon>
        <taxon>Pseudomonadota</taxon>
        <taxon>Betaproteobacteria</taxon>
        <taxon>Burkholderiales</taxon>
        <taxon>Oxalobacteraceae</taxon>
        <taxon>Janthinobacterium</taxon>
    </lineage>
</organism>
<keyword evidence="1" id="KW-0732">Signal</keyword>
<protein>
    <recommendedName>
        <fullName evidence="4">Polar amino acid transport system substrate-binding protein</fullName>
    </recommendedName>
</protein>
<dbReference type="Proteomes" id="UP001221208">
    <property type="component" value="Unassembled WGS sequence"/>
</dbReference>
<evidence type="ECO:0000313" key="3">
    <source>
        <dbReference type="Proteomes" id="UP001221208"/>
    </source>
</evidence>
<feature type="signal peptide" evidence="1">
    <location>
        <begin position="1"/>
        <end position="18"/>
    </location>
</feature>
<proteinExistence type="predicted"/>
<dbReference type="EMBL" id="JAQQXR010000004">
    <property type="protein sequence ID" value="MDC8758208.1"/>
    <property type="molecule type" value="Genomic_DNA"/>
</dbReference>
<comment type="caution">
    <text evidence="2">The sequence shown here is derived from an EMBL/GenBank/DDBJ whole genome shotgun (WGS) entry which is preliminary data.</text>
</comment>
<evidence type="ECO:0000256" key="1">
    <source>
        <dbReference type="SAM" id="SignalP"/>
    </source>
</evidence>
<feature type="chain" id="PRO_5046390057" description="Polar amino acid transport system substrate-binding protein" evidence="1">
    <location>
        <begin position="19"/>
        <end position="253"/>
    </location>
</feature>
<evidence type="ECO:0000313" key="2">
    <source>
        <dbReference type="EMBL" id="MDC8758208.1"/>
    </source>
</evidence>
<accession>A0ABT5JZP7</accession>
<reference evidence="2 3" key="1">
    <citation type="submission" date="2022-10" db="EMBL/GenBank/DDBJ databases">
        <title>Janthinobacterium sp. hw3 Genome sequencing.</title>
        <authorList>
            <person name="Park S."/>
        </authorList>
    </citation>
    <scope>NUCLEOTIDE SEQUENCE [LARGE SCALE GENOMIC DNA]</scope>
    <source>
        <strain evidence="3">hw3</strain>
    </source>
</reference>